<accession>A0ABV0JW99</accession>
<name>A0ABV0JW99_9CYAN</name>
<gene>
    <name evidence="1" type="ORF">NDI37_24820</name>
</gene>
<evidence type="ECO:0008006" key="3">
    <source>
        <dbReference type="Google" id="ProtNLM"/>
    </source>
</evidence>
<evidence type="ECO:0000313" key="2">
    <source>
        <dbReference type="Proteomes" id="UP001442494"/>
    </source>
</evidence>
<dbReference type="RefSeq" id="WP_190427200.1">
    <property type="nucleotide sequence ID" value="NZ_JAMPKK010000081.1"/>
</dbReference>
<organism evidence="1 2">
    <name type="scientific">Funiculus sociatus GB2-A5</name>
    <dbReference type="NCBI Taxonomy" id="2933946"/>
    <lineage>
        <taxon>Bacteria</taxon>
        <taxon>Bacillati</taxon>
        <taxon>Cyanobacteriota</taxon>
        <taxon>Cyanophyceae</taxon>
        <taxon>Coleofasciculales</taxon>
        <taxon>Coleofasciculaceae</taxon>
        <taxon>Funiculus</taxon>
    </lineage>
</organism>
<evidence type="ECO:0000313" key="1">
    <source>
        <dbReference type="EMBL" id="MEP0867676.1"/>
    </source>
</evidence>
<dbReference type="EMBL" id="JAMPKK010000081">
    <property type="protein sequence ID" value="MEP0867676.1"/>
    <property type="molecule type" value="Genomic_DNA"/>
</dbReference>
<sequence length="67" mass="7425">MEVTVNCAEACVNGCILGDKCPNKENAASASNFIKETSLDRMLEIADEARRKKAMQPPQWVIPDFPE</sequence>
<dbReference type="Proteomes" id="UP001442494">
    <property type="component" value="Unassembled WGS sequence"/>
</dbReference>
<comment type="caution">
    <text evidence="1">The sequence shown here is derived from an EMBL/GenBank/DDBJ whole genome shotgun (WGS) entry which is preliminary data.</text>
</comment>
<reference evidence="1 2" key="1">
    <citation type="submission" date="2022-04" db="EMBL/GenBank/DDBJ databases">
        <title>Positive selection, recombination, and allopatry shape intraspecific diversity of widespread and dominant cyanobacteria.</title>
        <authorList>
            <person name="Wei J."/>
            <person name="Shu W."/>
            <person name="Hu C."/>
        </authorList>
    </citation>
    <scope>NUCLEOTIDE SEQUENCE [LARGE SCALE GENOMIC DNA]</scope>
    <source>
        <strain evidence="1 2">GB2-A5</strain>
    </source>
</reference>
<keyword evidence="2" id="KW-1185">Reference proteome</keyword>
<protein>
    <recommendedName>
        <fullName evidence="3">4Fe-4S ferredoxin-type domain-containing protein</fullName>
    </recommendedName>
</protein>
<proteinExistence type="predicted"/>